<accession>A0AAV4RJR7</accession>
<gene>
    <name evidence="1" type="ORF">CEXT_269161</name>
</gene>
<keyword evidence="2" id="KW-1185">Reference proteome</keyword>
<comment type="caution">
    <text evidence="1">The sequence shown here is derived from an EMBL/GenBank/DDBJ whole genome shotgun (WGS) entry which is preliminary data.</text>
</comment>
<proteinExistence type="predicted"/>
<protein>
    <submittedName>
        <fullName evidence="1">Uncharacterized protein</fullName>
    </submittedName>
</protein>
<organism evidence="1 2">
    <name type="scientific">Caerostris extrusa</name>
    <name type="common">Bark spider</name>
    <name type="synonym">Caerostris bankana</name>
    <dbReference type="NCBI Taxonomy" id="172846"/>
    <lineage>
        <taxon>Eukaryota</taxon>
        <taxon>Metazoa</taxon>
        <taxon>Ecdysozoa</taxon>
        <taxon>Arthropoda</taxon>
        <taxon>Chelicerata</taxon>
        <taxon>Arachnida</taxon>
        <taxon>Araneae</taxon>
        <taxon>Araneomorphae</taxon>
        <taxon>Entelegynae</taxon>
        <taxon>Araneoidea</taxon>
        <taxon>Araneidae</taxon>
        <taxon>Caerostris</taxon>
    </lineage>
</organism>
<name>A0AAV4RJR7_CAEEX</name>
<dbReference type="EMBL" id="BPLR01007909">
    <property type="protein sequence ID" value="GIY20576.1"/>
    <property type="molecule type" value="Genomic_DNA"/>
</dbReference>
<sequence length="77" mass="8738">MVFLFTLQMHLKKFLGKKLESTGRRHHSQHVSIDIQNHGLSHCHGQSLVTGGKFQLAAESRDSPCFQFRGCESEVNE</sequence>
<dbReference type="AlphaFoldDB" id="A0AAV4RJR7"/>
<evidence type="ECO:0000313" key="2">
    <source>
        <dbReference type="Proteomes" id="UP001054945"/>
    </source>
</evidence>
<dbReference type="Proteomes" id="UP001054945">
    <property type="component" value="Unassembled WGS sequence"/>
</dbReference>
<evidence type="ECO:0000313" key="1">
    <source>
        <dbReference type="EMBL" id="GIY20576.1"/>
    </source>
</evidence>
<reference evidence="1 2" key="1">
    <citation type="submission" date="2021-06" db="EMBL/GenBank/DDBJ databases">
        <title>Caerostris extrusa draft genome.</title>
        <authorList>
            <person name="Kono N."/>
            <person name="Arakawa K."/>
        </authorList>
    </citation>
    <scope>NUCLEOTIDE SEQUENCE [LARGE SCALE GENOMIC DNA]</scope>
</reference>